<evidence type="ECO:0000256" key="1">
    <source>
        <dbReference type="SAM" id="SignalP"/>
    </source>
</evidence>
<dbReference type="Proteomes" id="UP000054266">
    <property type="component" value="Unassembled WGS sequence"/>
</dbReference>
<reference evidence="2 3" key="1">
    <citation type="submission" date="2015-01" db="EMBL/GenBank/DDBJ databases">
        <title>The Genome Sequence of Capronia semiimmersa CBS27337.</title>
        <authorList>
            <consortium name="The Broad Institute Genomics Platform"/>
            <person name="Cuomo C."/>
            <person name="de Hoog S."/>
            <person name="Gorbushina A."/>
            <person name="Stielow B."/>
            <person name="Teixiera M."/>
            <person name="Abouelleil A."/>
            <person name="Chapman S.B."/>
            <person name="Priest M."/>
            <person name="Young S.K."/>
            <person name="Wortman J."/>
            <person name="Nusbaum C."/>
            <person name="Birren B."/>
        </authorList>
    </citation>
    <scope>NUCLEOTIDE SEQUENCE [LARGE SCALE GENOMIC DNA]</scope>
    <source>
        <strain evidence="2 3">CBS 27337</strain>
    </source>
</reference>
<evidence type="ECO:0000313" key="2">
    <source>
        <dbReference type="EMBL" id="KIW65543.1"/>
    </source>
</evidence>
<dbReference type="AlphaFoldDB" id="A0A0D2FC45"/>
<proteinExistence type="predicted"/>
<accession>A0A0D2FC45</accession>
<keyword evidence="3" id="KW-1185">Reference proteome</keyword>
<feature type="chain" id="PRO_5002252952" evidence="1">
    <location>
        <begin position="21"/>
        <end position="436"/>
    </location>
</feature>
<gene>
    <name evidence="2" type="ORF">PV04_07797</name>
</gene>
<dbReference type="HOGENOM" id="CLU_727683_0_0_1"/>
<keyword evidence="1" id="KW-0732">Signal</keyword>
<sequence>MLSVLPFLSAIPLLSASVSAQDVGQVGDTFVDFDVILDPSWSADQLNWHNQMCNELGQTAEGLQSDHGAETWTRLRLDNVLLEYLDNNPPVDDWTGRLYRDHLAIQPVANFRCQTDQDQCVINPGCEAYRHKTGPWLSIAIGNLQQITKAHIAAYDRALELLGENNQALAKTMFQTSLGRDRTKFDVQAFFQGFLDGVDLILGPTKVLSAFKGAIKFLAKEQLEQRLPSLSVGPAPDEDATTFLTSLRDTFRTIQDAERRILGGYMDSGVVNNNASPAHSEIVAFLQSGQLLNLPSFSSAGLVNDFAREILKQTAAKIVGGTWASQNAGISIRDQRFCDNDVCSFSNCGPPEWRQKTTIAENALFGVQSTQCLDIGRGFDIPADLPGTLQRLGLNLSDVHRNAALCAILGQPGLNTDINDFGFARCTFNLPRRDTI</sequence>
<feature type="signal peptide" evidence="1">
    <location>
        <begin position="1"/>
        <end position="20"/>
    </location>
</feature>
<name>A0A0D2FC45_9EURO</name>
<dbReference type="EMBL" id="KN846960">
    <property type="protein sequence ID" value="KIW65543.1"/>
    <property type="molecule type" value="Genomic_DNA"/>
</dbReference>
<protein>
    <submittedName>
        <fullName evidence="2">Uncharacterized protein</fullName>
    </submittedName>
</protein>
<organism evidence="2 3">
    <name type="scientific">Phialophora macrospora</name>
    <dbReference type="NCBI Taxonomy" id="1851006"/>
    <lineage>
        <taxon>Eukaryota</taxon>
        <taxon>Fungi</taxon>
        <taxon>Dikarya</taxon>
        <taxon>Ascomycota</taxon>
        <taxon>Pezizomycotina</taxon>
        <taxon>Eurotiomycetes</taxon>
        <taxon>Chaetothyriomycetidae</taxon>
        <taxon>Chaetothyriales</taxon>
        <taxon>Herpotrichiellaceae</taxon>
        <taxon>Phialophora</taxon>
    </lineage>
</organism>
<evidence type="ECO:0000313" key="3">
    <source>
        <dbReference type="Proteomes" id="UP000054266"/>
    </source>
</evidence>